<dbReference type="PANTHER" id="PTHR31318">
    <property type="entry name" value="EXPRESSED PROTEIN-RELATED"/>
    <property type="match status" value="1"/>
</dbReference>
<sequence length="570" mass="64275">MISKIYLLLFLLVINCKLYKSQSYTCTLYIRNHVDDIGSSVSSYSNSNSKSDSKSDSSIEICGDTPQNPCVSLQSGRQMCFQLYGYMEYNLHFNLEEGEFMLTDDDLFTVYGANITLSGELKVVLNLVQLSRPLFTISGTGGYLELQGLTFHNSYYGVVSSNTWETLLLVDRCVFENISTLEDASPYIAIYNDFMSLMQTPAIIIQNSIFRNNQFNSSNRSSSEMPGTLVFIQWFSTLITGCTFENNYGFNSLVKTVSGRFVFQSNLFQYNTVVEYGLISFFNTSSYGTVIVQYISDTKFIGNEYPISQTTYSHTVGAISMVSSYIEIQTCQFINNSIPAIVYGNLHSTSTDDEKNLIVGSYFENNTNILVSYVQSEFQFDHCEFQYNSASDNYSIAYYYGGSGSDSSYISRAMFEFTNTNLLLSNSTLDRNYGQIVTTFSRSYFSMENTTLSNNVDFTLVSCDDSNIQIDDNVQFKNNILNEKYGIVHCLSNCVIKQNILGIQCPGEEYTSQETPDIVPHTLSTITKILIGIAIGVIMLILIVALILYLKYRKKKPNLILDHKTSLLNK</sequence>
<keyword evidence="1" id="KW-0812">Transmembrane</keyword>
<dbReference type="AlphaFoldDB" id="A0A151Z8Q3"/>
<name>A0A151Z8Q3_TIELA</name>
<feature type="transmembrane region" description="Helical" evidence="1">
    <location>
        <begin position="529"/>
        <end position="550"/>
    </location>
</feature>
<dbReference type="GO" id="GO:0016829">
    <property type="term" value="F:lyase activity"/>
    <property type="evidence" value="ECO:0007669"/>
    <property type="project" value="UniProtKB-KW"/>
</dbReference>
<dbReference type="EMBL" id="LODT01000037">
    <property type="protein sequence ID" value="KYQ90349.1"/>
    <property type="molecule type" value="Genomic_DNA"/>
</dbReference>
<accession>A0A151Z8Q3</accession>
<reference evidence="3 4" key="1">
    <citation type="submission" date="2015-12" db="EMBL/GenBank/DDBJ databases">
        <title>Dictyostelia acquired genes for synthesis and detection of signals that induce cell-type specialization by lateral gene transfer from prokaryotes.</title>
        <authorList>
            <person name="Gloeckner G."/>
            <person name="Schaap P."/>
        </authorList>
    </citation>
    <scope>NUCLEOTIDE SEQUENCE [LARGE SCALE GENOMIC DNA]</scope>
    <source>
        <strain evidence="3 4">TK</strain>
    </source>
</reference>
<keyword evidence="2" id="KW-0732">Signal</keyword>
<keyword evidence="1" id="KW-0472">Membrane</keyword>
<evidence type="ECO:0000256" key="2">
    <source>
        <dbReference type="SAM" id="SignalP"/>
    </source>
</evidence>
<gene>
    <name evidence="3" type="ORF">DLAC_08963</name>
</gene>
<dbReference type="Proteomes" id="UP000076078">
    <property type="component" value="Unassembled WGS sequence"/>
</dbReference>
<feature type="chain" id="PRO_5007592972" evidence="2">
    <location>
        <begin position="24"/>
        <end position="570"/>
    </location>
</feature>
<dbReference type="PANTHER" id="PTHR31318:SF2">
    <property type="entry name" value="PECTIN LYASE-LIKE FAMILY PROTEIN-RELATED"/>
    <property type="match status" value="1"/>
</dbReference>
<dbReference type="InParanoid" id="A0A151Z8Q3"/>
<evidence type="ECO:0000313" key="4">
    <source>
        <dbReference type="Proteomes" id="UP000076078"/>
    </source>
</evidence>
<feature type="signal peptide" evidence="2">
    <location>
        <begin position="1"/>
        <end position="23"/>
    </location>
</feature>
<organism evidence="3 4">
    <name type="scientific">Tieghemostelium lacteum</name>
    <name type="common">Slime mold</name>
    <name type="synonym">Dictyostelium lacteum</name>
    <dbReference type="NCBI Taxonomy" id="361077"/>
    <lineage>
        <taxon>Eukaryota</taxon>
        <taxon>Amoebozoa</taxon>
        <taxon>Evosea</taxon>
        <taxon>Eumycetozoa</taxon>
        <taxon>Dictyostelia</taxon>
        <taxon>Dictyosteliales</taxon>
        <taxon>Raperosteliaceae</taxon>
        <taxon>Tieghemostelium</taxon>
    </lineage>
</organism>
<dbReference type="SUPFAM" id="SSF51126">
    <property type="entry name" value="Pectin lyase-like"/>
    <property type="match status" value="2"/>
</dbReference>
<dbReference type="InterPro" id="IPR011050">
    <property type="entry name" value="Pectin_lyase_fold/virulence"/>
</dbReference>
<proteinExistence type="predicted"/>
<keyword evidence="4" id="KW-1185">Reference proteome</keyword>
<evidence type="ECO:0000256" key="1">
    <source>
        <dbReference type="SAM" id="Phobius"/>
    </source>
</evidence>
<keyword evidence="1" id="KW-1133">Transmembrane helix</keyword>
<comment type="caution">
    <text evidence="3">The sequence shown here is derived from an EMBL/GenBank/DDBJ whole genome shotgun (WGS) entry which is preliminary data.</text>
</comment>
<evidence type="ECO:0000313" key="3">
    <source>
        <dbReference type="EMBL" id="KYQ90349.1"/>
    </source>
</evidence>
<protein>
    <submittedName>
        <fullName evidence="3">Pectin lyase-like family protein</fullName>
    </submittedName>
</protein>
<keyword evidence="3" id="KW-0456">Lyase</keyword>